<sequence length="236" mass="25012">MVPDARLVALIGNLPPIDHVAHGFLDTALGSSPFRPVIDGILVPGQPVRTVMAATGTDLLIGTTSDEADTYTVPCGLVDTATDADLLATARRRFADPARQAAAYRARFPAENPGRLLSHLITDTFTAGSRRLAQAHASRSGGRTFGYEFTWRPPAFAGALGACHCVELPFVFDRVDLPALRGECALLGADALPASLATEVHDAWVRFAATGQPGWRQGTTHRFGDRDGGRTLVAGL</sequence>
<feature type="domain" description="Carboxylesterase type B" evidence="1">
    <location>
        <begin position="27"/>
        <end position="215"/>
    </location>
</feature>
<dbReference type="EMBL" id="LMWN01000142">
    <property type="protein sequence ID" value="KUM93326.1"/>
    <property type="molecule type" value="Genomic_DNA"/>
</dbReference>
<protein>
    <recommendedName>
        <fullName evidence="1">Carboxylesterase type B domain-containing protein</fullName>
    </recommendedName>
</protein>
<evidence type="ECO:0000313" key="3">
    <source>
        <dbReference type="Proteomes" id="UP000053127"/>
    </source>
</evidence>
<proteinExistence type="predicted"/>
<gene>
    <name evidence="2" type="ORF">AQI95_43915</name>
</gene>
<dbReference type="PANTHER" id="PTHR11559">
    <property type="entry name" value="CARBOXYLESTERASE"/>
    <property type="match status" value="1"/>
</dbReference>
<dbReference type="Pfam" id="PF00135">
    <property type="entry name" value="COesterase"/>
    <property type="match status" value="1"/>
</dbReference>
<evidence type="ECO:0000259" key="1">
    <source>
        <dbReference type="Pfam" id="PF00135"/>
    </source>
</evidence>
<accession>A0A101NHG7</accession>
<name>A0A101NHG7_9ACTN</name>
<dbReference type="RefSeq" id="WP_067137087.1">
    <property type="nucleotide sequence ID" value="NZ_KQ948264.1"/>
</dbReference>
<dbReference type="InterPro" id="IPR029058">
    <property type="entry name" value="AB_hydrolase_fold"/>
</dbReference>
<dbReference type="SUPFAM" id="SSF53474">
    <property type="entry name" value="alpha/beta-Hydrolases"/>
    <property type="match status" value="1"/>
</dbReference>
<keyword evidence="3" id="KW-1185">Reference proteome</keyword>
<dbReference type="STRING" id="67386.AQI95_43915"/>
<comment type="caution">
    <text evidence="2">The sequence shown here is derived from an EMBL/GenBank/DDBJ whole genome shotgun (WGS) entry which is preliminary data.</text>
</comment>
<dbReference type="AlphaFoldDB" id="A0A101NHG7"/>
<evidence type="ECO:0000313" key="2">
    <source>
        <dbReference type="EMBL" id="KUM93326.1"/>
    </source>
</evidence>
<reference evidence="2 3" key="1">
    <citation type="submission" date="2015-10" db="EMBL/GenBank/DDBJ databases">
        <title>Draft genome sequence of Streptomyces yokosukanensis DSM 40224, type strain for the species Streptomyces yokosukanensis.</title>
        <authorList>
            <person name="Ruckert C."/>
            <person name="Winkler A."/>
            <person name="Kalinowski J."/>
            <person name="Kampfer P."/>
            <person name="Glaeser S."/>
        </authorList>
    </citation>
    <scope>NUCLEOTIDE SEQUENCE [LARGE SCALE GENOMIC DNA]</scope>
    <source>
        <strain evidence="2 3">DSM 40224</strain>
    </source>
</reference>
<organism evidence="2 3">
    <name type="scientific">Streptomyces yokosukanensis</name>
    <dbReference type="NCBI Taxonomy" id="67386"/>
    <lineage>
        <taxon>Bacteria</taxon>
        <taxon>Bacillati</taxon>
        <taxon>Actinomycetota</taxon>
        <taxon>Actinomycetes</taxon>
        <taxon>Kitasatosporales</taxon>
        <taxon>Streptomycetaceae</taxon>
        <taxon>Streptomyces</taxon>
    </lineage>
</organism>
<dbReference type="Gene3D" id="3.40.50.1820">
    <property type="entry name" value="alpha/beta hydrolase"/>
    <property type="match status" value="1"/>
</dbReference>
<dbReference type="Proteomes" id="UP000053127">
    <property type="component" value="Unassembled WGS sequence"/>
</dbReference>
<dbReference type="InterPro" id="IPR002018">
    <property type="entry name" value="CarbesteraseB"/>
</dbReference>
<dbReference type="InterPro" id="IPR050309">
    <property type="entry name" value="Type-B_Carboxylest/Lipase"/>
</dbReference>